<dbReference type="InterPro" id="IPR023270">
    <property type="entry name" value="RCMT_NCL1"/>
</dbReference>
<evidence type="ECO:0000256" key="6">
    <source>
        <dbReference type="ARBA" id="ARBA00022679"/>
    </source>
</evidence>
<gene>
    <name evidence="22" type="primary">nsun2</name>
</gene>
<feature type="active site" description="Nucleophile" evidence="19">
    <location>
        <position position="311"/>
    </location>
</feature>
<dbReference type="SUPFAM" id="SSF53335">
    <property type="entry name" value="S-adenosyl-L-methionine-dependent methyltransferases"/>
    <property type="match status" value="1"/>
</dbReference>
<dbReference type="InterPro" id="IPR057285">
    <property type="entry name" value="Pre-PUA_NSUN2"/>
</dbReference>
<comment type="catalytic activity">
    <reaction evidence="17">
        <text>cytidine(48) in tRNA + S-adenosyl-L-methionine = 5-methylcytidine(48) in tRNA + S-adenosyl-L-homocysteine + H(+)</text>
        <dbReference type="Rhea" id="RHEA:42948"/>
        <dbReference type="Rhea" id="RHEA-COMP:10293"/>
        <dbReference type="Rhea" id="RHEA-COMP:10297"/>
        <dbReference type="ChEBI" id="CHEBI:15378"/>
        <dbReference type="ChEBI" id="CHEBI:57856"/>
        <dbReference type="ChEBI" id="CHEBI:59789"/>
        <dbReference type="ChEBI" id="CHEBI:74483"/>
        <dbReference type="ChEBI" id="CHEBI:82748"/>
    </reaction>
    <physiologicalReaction direction="left-to-right" evidence="17">
        <dbReference type="Rhea" id="RHEA:42949"/>
    </physiologicalReaction>
</comment>
<evidence type="ECO:0000256" key="3">
    <source>
        <dbReference type="ARBA" id="ARBA00012629"/>
    </source>
</evidence>
<evidence type="ECO:0000256" key="4">
    <source>
        <dbReference type="ARBA" id="ARBA00022555"/>
    </source>
</evidence>
<dbReference type="GO" id="GO:0000049">
    <property type="term" value="F:tRNA binding"/>
    <property type="evidence" value="ECO:0007669"/>
    <property type="project" value="UniProtKB-KW"/>
</dbReference>
<name>A0A8D0AIB0_SANLU</name>
<dbReference type="Pfam" id="PF25378">
    <property type="entry name" value="PUA_NSUN2"/>
    <property type="match status" value="1"/>
</dbReference>
<dbReference type="InterPro" id="IPR049560">
    <property type="entry name" value="MeTrfase_RsmB-F_NOP2_cat"/>
</dbReference>
<sequence>MGKRSRQRQKNQTTVTMHLCVQGWGSGYADIVKENKLFEHYYKEQGLVPGGEFEQFMDAMREPLPATIRITGYKSHAKEILHCLKEKYFKDIQEVEIDGQKIEAPQPLSWYPDEQAWHTNMSRKIIRKSPLLEKFHQFLVSETESGNISRQEAVSMIPPLLLKIESHHKILDMCAAPGSKTAQLIEMLHSDMDVPFPEGFVIANDVDNKRCYLLVHQAKRLNSPCIMVVNHDASCIPTLKIDVDGQKDILFYDRILCDVPCSGDGTLRKNIDVWKKWTTSNSLHLHGLQLRIAVRGVEQLAVGGRMVYSTCSLNPIEDEAVIAALLEKSEGALELADGSADLPGLKWMPGVTSWKLMTKEGQWYADWSEVPNHRHTQIRPTMFPPTDTEKLASMHLERCMRILPHHQNTGGFFVAVLVKKAPMPWNKRYPKVLPSKHTLIQWMIRLSGKVDREAEEEATKGASSAQETTAKQDGACGPPASKKMRLFVSLCASFYDLSPNFPKLNVLTRTHDGKKRHLYMVSKELRNVLINNSERMKVINTGVKVWSRNSDGEEFGCAFRLAQEGIYTLQPYIRSRIIRVSVEDIKVLLTQENPFLSKLEDDAHAQAKKMVMGSIVLKYIPNPNNPAEPQCPIQLCGWRGKTSIRAFVPRNERFHYLRLLGVEVFRDKQGVGAEKGRGGEKEGKEEVEDAAEKDAGEEGAVENETKLDLENGEENRSSEPKKQAGD</sequence>
<dbReference type="GO" id="GO:0016428">
    <property type="term" value="F:tRNA (cytidine-5-)-methyltransferase activity"/>
    <property type="evidence" value="ECO:0007669"/>
    <property type="project" value="InterPro"/>
</dbReference>
<evidence type="ECO:0000313" key="22">
    <source>
        <dbReference type="Ensembl" id="ENSSLUP00000055559.1"/>
    </source>
</evidence>
<evidence type="ECO:0000256" key="2">
    <source>
        <dbReference type="ARBA" id="ARBA00004550"/>
    </source>
</evidence>
<comment type="catalytic activity">
    <reaction evidence="15">
        <text>cytidine(50) in tRNA + S-adenosyl-L-methionine = 5-methylcytidine(50) in tRNA + S-adenosyl-L-homocysteine + H(+)</text>
        <dbReference type="Rhea" id="RHEA:61488"/>
        <dbReference type="Rhea" id="RHEA-COMP:15838"/>
        <dbReference type="Rhea" id="RHEA-COMP:15839"/>
        <dbReference type="ChEBI" id="CHEBI:15378"/>
        <dbReference type="ChEBI" id="CHEBI:57856"/>
        <dbReference type="ChEBI" id="CHEBI:59789"/>
        <dbReference type="ChEBI" id="CHEBI:74483"/>
        <dbReference type="ChEBI" id="CHEBI:82748"/>
    </reaction>
    <physiologicalReaction direction="left-to-right" evidence="15">
        <dbReference type="Rhea" id="RHEA:61489"/>
    </physiologicalReaction>
</comment>
<dbReference type="Gene3D" id="3.40.50.150">
    <property type="entry name" value="Vaccinia Virus protein VP39"/>
    <property type="match status" value="1"/>
</dbReference>
<evidence type="ECO:0000256" key="12">
    <source>
        <dbReference type="ARBA" id="ARBA00032770"/>
    </source>
</evidence>
<feature type="binding site" evidence="19">
    <location>
        <position position="205"/>
    </location>
    <ligand>
        <name>S-adenosyl-L-methionine</name>
        <dbReference type="ChEBI" id="CHEBI:59789"/>
    </ligand>
</feature>
<feature type="binding site" evidence="19">
    <location>
        <position position="258"/>
    </location>
    <ligand>
        <name>S-adenosyl-L-methionine</name>
        <dbReference type="ChEBI" id="CHEBI:59789"/>
    </ligand>
</feature>
<keyword evidence="9 19" id="KW-0694">RNA-binding</keyword>
<dbReference type="InterPro" id="IPR001678">
    <property type="entry name" value="MeTrfase_RsmB-F_NOP2_dom"/>
</dbReference>
<dbReference type="GO" id="GO:0005737">
    <property type="term" value="C:cytoplasm"/>
    <property type="evidence" value="ECO:0007669"/>
    <property type="project" value="TreeGrafter"/>
</dbReference>
<keyword evidence="23" id="KW-1185">Reference proteome</keyword>
<evidence type="ECO:0000256" key="13">
    <source>
        <dbReference type="ARBA" id="ARBA00032819"/>
    </source>
</evidence>
<evidence type="ECO:0000256" key="7">
    <source>
        <dbReference type="ARBA" id="ARBA00022691"/>
    </source>
</evidence>
<evidence type="ECO:0000256" key="19">
    <source>
        <dbReference type="PROSITE-ProRule" id="PRU01023"/>
    </source>
</evidence>
<evidence type="ECO:0000256" key="11">
    <source>
        <dbReference type="ARBA" id="ARBA00032179"/>
    </source>
</evidence>
<feature type="compositionally biased region" description="Basic and acidic residues" evidence="20">
    <location>
        <begin position="703"/>
        <end position="726"/>
    </location>
</feature>
<feature type="compositionally biased region" description="Polar residues" evidence="20">
    <location>
        <begin position="461"/>
        <end position="471"/>
    </location>
</feature>
<feature type="binding site" evidence="19">
    <location>
        <begin position="174"/>
        <end position="180"/>
    </location>
    <ligand>
        <name>S-adenosyl-L-methionine</name>
        <dbReference type="ChEBI" id="CHEBI:59789"/>
    </ligand>
</feature>
<dbReference type="GO" id="GO:0005576">
    <property type="term" value="C:extracellular region"/>
    <property type="evidence" value="ECO:0007669"/>
    <property type="project" value="UniProtKB-SubCell"/>
</dbReference>
<dbReference type="InterPro" id="IPR023267">
    <property type="entry name" value="RCMT"/>
</dbReference>
<reference evidence="22" key="1">
    <citation type="submission" date="2025-08" db="UniProtKB">
        <authorList>
            <consortium name="Ensembl"/>
        </authorList>
    </citation>
    <scope>IDENTIFICATION</scope>
</reference>
<dbReference type="GO" id="GO:0030488">
    <property type="term" value="P:tRNA methylation"/>
    <property type="evidence" value="ECO:0007669"/>
    <property type="project" value="TreeGrafter"/>
</dbReference>
<accession>A0A8D0AIB0</accession>
<dbReference type="PROSITE" id="PS51686">
    <property type="entry name" value="SAM_MT_RSMB_NOP"/>
    <property type="match status" value="1"/>
</dbReference>
<evidence type="ECO:0000256" key="9">
    <source>
        <dbReference type="ARBA" id="ARBA00022884"/>
    </source>
</evidence>
<evidence type="ECO:0000256" key="10">
    <source>
        <dbReference type="ARBA" id="ARBA00023242"/>
    </source>
</evidence>
<keyword evidence="5 19" id="KW-0489">Methyltransferase</keyword>
<feature type="domain" description="SAM-dependent MTase RsmB/NOP-type" evidence="21">
    <location>
        <begin position="56"/>
        <end position="420"/>
    </location>
</feature>
<dbReference type="AlphaFoldDB" id="A0A8D0AIB0"/>
<comment type="catalytic activity">
    <reaction evidence="14">
        <text>cytidine(49) in tRNA + S-adenosyl-L-methionine = 5-methylcytidine(49) in tRNA + S-adenosyl-L-homocysteine + H(+)</text>
        <dbReference type="Rhea" id="RHEA:42952"/>
        <dbReference type="Rhea" id="RHEA-COMP:10294"/>
        <dbReference type="Rhea" id="RHEA-COMP:10385"/>
        <dbReference type="ChEBI" id="CHEBI:15378"/>
        <dbReference type="ChEBI" id="CHEBI:57856"/>
        <dbReference type="ChEBI" id="CHEBI:59789"/>
        <dbReference type="ChEBI" id="CHEBI:74483"/>
        <dbReference type="ChEBI" id="CHEBI:82748"/>
    </reaction>
    <physiologicalReaction direction="left-to-right" evidence="14">
        <dbReference type="Rhea" id="RHEA:42953"/>
    </physiologicalReaction>
</comment>
<comment type="similarity">
    <text evidence="19">Belongs to the class I-like SAM-binding methyltransferase superfamily. RsmB/NOP family.</text>
</comment>
<dbReference type="PRINTS" id="PR02008">
    <property type="entry name" value="RCMTFAMILY"/>
</dbReference>
<reference evidence="22" key="2">
    <citation type="submission" date="2025-09" db="UniProtKB">
        <authorList>
            <consortium name="Ensembl"/>
        </authorList>
    </citation>
    <scope>IDENTIFICATION</scope>
</reference>
<dbReference type="PRINTS" id="PR02011">
    <property type="entry name" value="RCMTNCL1"/>
</dbReference>
<dbReference type="EC" id="2.1.1.203" evidence="3"/>
<dbReference type="Ensembl" id="ENSSLUT00000057175.1">
    <property type="protein sequence ID" value="ENSSLUP00000055559.1"/>
    <property type="gene ID" value="ENSSLUG00000023911.1"/>
</dbReference>
<keyword evidence="8" id="KW-0819">tRNA processing</keyword>
<evidence type="ECO:0000256" key="18">
    <source>
        <dbReference type="ARBA" id="ARBA00049365"/>
    </source>
</evidence>
<keyword evidence="6 19" id="KW-0808">Transferase</keyword>
<evidence type="ECO:0000256" key="14">
    <source>
        <dbReference type="ARBA" id="ARBA00048755"/>
    </source>
</evidence>
<feature type="compositionally biased region" description="Basic and acidic residues" evidence="20">
    <location>
        <begin position="672"/>
        <end position="696"/>
    </location>
</feature>
<feature type="region of interest" description="Disordered" evidence="20">
    <location>
        <begin position="672"/>
        <end position="726"/>
    </location>
</feature>
<evidence type="ECO:0000256" key="8">
    <source>
        <dbReference type="ARBA" id="ARBA00022694"/>
    </source>
</evidence>
<evidence type="ECO:0000259" key="21">
    <source>
        <dbReference type="PROSITE" id="PS51686"/>
    </source>
</evidence>
<proteinExistence type="inferred from homology"/>
<keyword evidence="7 19" id="KW-0949">S-adenosyl-L-methionine</keyword>
<dbReference type="Pfam" id="PF25376">
    <property type="entry name" value="Pre-PUA_NSUN2"/>
    <property type="match status" value="1"/>
</dbReference>
<evidence type="ECO:0000256" key="20">
    <source>
        <dbReference type="SAM" id="MobiDB-lite"/>
    </source>
</evidence>
<dbReference type="PANTHER" id="PTHR22808:SF1">
    <property type="entry name" value="RNA CYTOSINE-C(5)-METHYLTRANSFERASE NSUN2-RELATED"/>
    <property type="match status" value="1"/>
</dbReference>
<evidence type="ECO:0000256" key="5">
    <source>
        <dbReference type="ARBA" id="ARBA00022603"/>
    </source>
</evidence>
<dbReference type="InterPro" id="IPR057286">
    <property type="entry name" value="PUA_NSUN2"/>
</dbReference>
<comment type="catalytic activity">
    <reaction evidence="16">
        <text>cytidine(34) in tRNA precursor + S-adenosyl-L-methionine = 5-methylcytidine(34) in tRNA precursor + S-adenosyl-L-homocysteine + H(+)</text>
        <dbReference type="Rhea" id="RHEA:42940"/>
        <dbReference type="Rhea" id="RHEA-COMP:10291"/>
        <dbReference type="Rhea" id="RHEA-COMP:10295"/>
        <dbReference type="ChEBI" id="CHEBI:15378"/>
        <dbReference type="ChEBI" id="CHEBI:57856"/>
        <dbReference type="ChEBI" id="CHEBI:59789"/>
        <dbReference type="ChEBI" id="CHEBI:74483"/>
        <dbReference type="ChEBI" id="CHEBI:82748"/>
        <dbReference type="EC" id="2.1.1.203"/>
    </reaction>
    <physiologicalReaction direction="left-to-right" evidence="16">
        <dbReference type="Rhea" id="RHEA:42941"/>
    </physiologicalReaction>
</comment>
<evidence type="ECO:0000256" key="1">
    <source>
        <dbReference type="ARBA" id="ARBA00004123"/>
    </source>
</evidence>
<protein>
    <recommendedName>
        <fullName evidence="3">tRNA (cytosine(34)-C(5))-methyltransferase</fullName>
        <ecNumber evidence="3">2.1.1.203</ecNumber>
    </recommendedName>
    <alternativeName>
        <fullName evidence="12">NOL1/NOP2/Sun domain family member 2</fullName>
    </alternativeName>
    <alternativeName>
        <fullName evidence="13">mRNA cytosine C(5)-methyltransferase</fullName>
    </alternativeName>
    <alternativeName>
        <fullName evidence="11">tRNA cytosine C(5)-methyltransferase</fullName>
    </alternativeName>
</protein>
<evidence type="ECO:0000256" key="15">
    <source>
        <dbReference type="ARBA" id="ARBA00048936"/>
    </source>
</evidence>
<dbReference type="Proteomes" id="UP000694568">
    <property type="component" value="Unplaced"/>
</dbReference>
<evidence type="ECO:0000256" key="17">
    <source>
        <dbReference type="ARBA" id="ARBA00049323"/>
    </source>
</evidence>
<comment type="subcellular location">
    <subcellularLocation>
        <location evidence="1">Nucleus</location>
    </subcellularLocation>
    <subcellularLocation>
        <location evidence="2">Secreted</location>
        <location evidence="2">Extracellular exosome</location>
    </subcellularLocation>
</comment>
<evidence type="ECO:0000313" key="23">
    <source>
        <dbReference type="Proteomes" id="UP000694568"/>
    </source>
</evidence>
<keyword evidence="10" id="KW-0539">Nucleus</keyword>
<comment type="catalytic activity">
    <reaction evidence="18">
        <text>a cytidine in mRNA + S-adenosyl-L-methionine = a 5-methylcytidine in mRNA + S-adenosyl-L-homocysteine + H(+)</text>
        <dbReference type="Rhea" id="RHEA:61464"/>
        <dbReference type="Rhea" id="RHEA-COMP:15145"/>
        <dbReference type="Rhea" id="RHEA-COMP:15826"/>
        <dbReference type="ChEBI" id="CHEBI:15378"/>
        <dbReference type="ChEBI" id="CHEBI:57856"/>
        <dbReference type="ChEBI" id="CHEBI:59789"/>
        <dbReference type="ChEBI" id="CHEBI:74483"/>
        <dbReference type="ChEBI" id="CHEBI:82748"/>
    </reaction>
    <physiologicalReaction direction="left-to-right" evidence="18">
        <dbReference type="Rhea" id="RHEA:61465"/>
    </physiologicalReaction>
</comment>
<evidence type="ECO:0000256" key="16">
    <source>
        <dbReference type="ARBA" id="ARBA00049286"/>
    </source>
</evidence>
<keyword evidence="4" id="KW-0820">tRNA-binding</keyword>
<dbReference type="GeneTree" id="ENSGT00940000153665"/>
<feature type="binding site" evidence="19">
    <location>
        <position position="232"/>
    </location>
    <ligand>
        <name>S-adenosyl-L-methionine</name>
        <dbReference type="ChEBI" id="CHEBI:59789"/>
    </ligand>
</feature>
<dbReference type="Pfam" id="PF01189">
    <property type="entry name" value="Methyltr_RsmB-F"/>
    <property type="match status" value="1"/>
</dbReference>
<organism evidence="22 23">
    <name type="scientific">Sander lucioperca</name>
    <name type="common">Pike-perch</name>
    <name type="synonym">Perca lucioperca</name>
    <dbReference type="NCBI Taxonomy" id="283035"/>
    <lineage>
        <taxon>Eukaryota</taxon>
        <taxon>Metazoa</taxon>
        <taxon>Chordata</taxon>
        <taxon>Craniata</taxon>
        <taxon>Vertebrata</taxon>
        <taxon>Euteleostomi</taxon>
        <taxon>Actinopterygii</taxon>
        <taxon>Neopterygii</taxon>
        <taxon>Teleostei</taxon>
        <taxon>Neoteleostei</taxon>
        <taxon>Acanthomorphata</taxon>
        <taxon>Eupercaria</taxon>
        <taxon>Perciformes</taxon>
        <taxon>Percoidei</taxon>
        <taxon>Percidae</taxon>
        <taxon>Luciopercinae</taxon>
        <taxon>Sander</taxon>
    </lineage>
</organism>
<dbReference type="GO" id="GO:0005634">
    <property type="term" value="C:nucleus"/>
    <property type="evidence" value="ECO:0007669"/>
    <property type="project" value="UniProtKB-SubCell"/>
</dbReference>
<feature type="region of interest" description="Disordered" evidence="20">
    <location>
        <begin position="453"/>
        <end position="478"/>
    </location>
</feature>
<dbReference type="InterPro" id="IPR029063">
    <property type="entry name" value="SAM-dependent_MTases_sf"/>
</dbReference>
<dbReference type="PANTHER" id="PTHR22808">
    <property type="entry name" value="NCL1 YEAST -RELATED NOL1/NOP2/FMU SUN DOMAIN-CONTAINING"/>
    <property type="match status" value="1"/>
</dbReference>